<dbReference type="GO" id="GO:0008270">
    <property type="term" value="F:zinc ion binding"/>
    <property type="evidence" value="ECO:0007669"/>
    <property type="project" value="UniProtKB-KW"/>
</dbReference>
<evidence type="ECO:0000313" key="5">
    <source>
        <dbReference type="Proteomes" id="UP001419268"/>
    </source>
</evidence>
<dbReference type="InterPro" id="IPR001878">
    <property type="entry name" value="Znf_CCHC"/>
</dbReference>
<reference evidence="4 5" key="1">
    <citation type="submission" date="2024-01" db="EMBL/GenBank/DDBJ databases">
        <title>Genome assemblies of Stephania.</title>
        <authorList>
            <person name="Yang L."/>
        </authorList>
    </citation>
    <scope>NUCLEOTIDE SEQUENCE [LARGE SCALE GENOMIC DNA]</scope>
    <source>
        <strain evidence="4">JXDWG</strain>
        <tissue evidence="4">Leaf</tissue>
    </source>
</reference>
<feature type="domain" description="CCHC-type" evidence="3">
    <location>
        <begin position="151"/>
        <end position="164"/>
    </location>
</feature>
<proteinExistence type="predicted"/>
<dbReference type="SUPFAM" id="SSF57756">
    <property type="entry name" value="Retrovirus zinc finger-like domains"/>
    <property type="match status" value="1"/>
</dbReference>
<dbReference type="PANTHER" id="PTHR47592:SF27">
    <property type="entry name" value="OS08G0421700 PROTEIN"/>
    <property type="match status" value="1"/>
</dbReference>
<organism evidence="4 5">
    <name type="scientific">Stephania cephalantha</name>
    <dbReference type="NCBI Taxonomy" id="152367"/>
    <lineage>
        <taxon>Eukaryota</taxon>
        <taxon>Viridiplantae</taxon>
        <taxon>Streptophyta</taxon>
        <taxon>Embryophyta</taxon>
        <taxon>Tracheophyta</taxon>
        <taxon>Spermatophyta</taxon>
        <taxon>Magnoliopsida</taxon>
        <taxon>Ranunculales</taxon>
        <taxon>Menispermaceae</taxon>
        <taxon>Menispermoideae</taxon>
        <taxon>Cissampelideae</taxon>
        <taxon>Stephania</taxon>
    </lineage>
</organism>
<evidence type="ECO:0000256" key="2">
    <source>
        <dbReference type="SAM" id="MobiDB-lite"/>
    </source>
</evidence>
<dbReference type="InterPro" id="IPR054722">
    <property type="entry name" value="PolX-like_BBD"/>
</dbReference>
<dbReference type="GO" id="GO:0003676">
    <property type="term" value="F:nucleic acid binding"/>
    <property type="evidence" value="ECO:0007669"/>
    <property type="project" value="InterPro"/>
</dbReference>
<dbReference type="AlphaFoldDB" id="A0AAP0EQG6"/>
<dbReference type="PANTHER" id="PTHR47592">
    <property type="entry name" value="PBF68 PROTEIN"/>
    <property type="match status" value="1"/>
</dbReference>
<dbReference type="EMBL" id="JBBNAG010000011">
    <property type="protein sequence ID" value="KAK9094833.1"/>
    <property type="molecule type" value="Genomic_DNA"/>
</dbReference>
<evidence type="ECO:0000256" key="1">
    <source>
        <dbReference type="PROSITE-ProRule" id="PRU00047"/>
    </source>
</evidence>
<dbReference type="Pfam" id="PF22936">
    <property type="entry name" value="Pol_BBD"/>
    <property type="match status" value="1"/>
</dbReference>
<dbReference type="InterPro" id="IPR036875">
    <property type="entry name" value="Znf_CCHC_sf"/>
</dbReference>
<evidence type="ECO:0000313" key="4">
    <source>
        <dbReference type="EMBL" id="KAK9094833.1"/>
    </source>
</evidence>
<keyword evidence="1" id="KW-0862">Zinc</keyword>
<comment type="caution">
    <text evidence="4">The sequence shown here is derived from an EMBL/GenBank/DDBJ whole genome shotgun (WGS) entry which is preliminary data.</text>
</comment>
<accession>A0AAP0EQG6</accession>
<name>A0AAP0EQG6_9MAGN</name>
<protein>
    <recommendedName>
        <fullName evidence="3">CCHC-type domain-containing protein</fullName>
    </recommendedName>
</protein>
<evidence type="ECO:0000259" key="3">
    <source>
        <dbReference type="PROSITE" id="PS50158"/>
    </source>
</evidence>
<keyword evidence="1" id="KW-0479">Metal-binding</keyword>
<keyword evidence="5" id="KW-1185">Reference proteome</keyword>
<sequence length="354" mass="40339">MRQVRNSLYQSLLILKWLMKGLSWNSFVKLRGLEIISLNTILSWMKQLLCLLLLIKRPIWKEFKRTLKHKKDDISLDELANHLRVEEDCRMRENEKERECSGDFKGACDGATKFKKPFLNRPNKPGGFKKPAGSGKPNNQNQNQKKQKVTCWFCGKDGHLKSECYHWKRKQGKNHASSSAAKGAGNDNDDLIAMISEINVVENDMAWWVDSGATRHVCKNKRFFKTMEAVDENTVLYMGNDATVPVKGIGSVDLKFTSGKVVTLTNVYYAPEVRKNLVSGGLLNKFGFRLVFEADKFVLSKGGVFVGKGYAYEGMFKLNVIALSNKNVVSEYLVESPSFLWHHRLGHVHFEKII</sequence>
<keyword evidence="1" id="KW-0863">Zinc-finger</keyword>
<dbReference type="PROSITE" id="PS50158">
    <property type="entry name" value="ZF_CCHC"/>
    <property type="match status" value="1"/>
</dbReference>
<gene>
    <name evidence="4" type="ORF">Scep_026302</name>
</gene>
<feature type="region of interest" description="Disordered" evidence="2">
    <location>
        <begin position="116"/>
        <end position="144"/>
    </location>
</feature>
<dbReference type="Proteomes" id="UP001419268">
    <property type="component" value="Unassembled WGS sequence"/>
</dbReference>